<comment type="similarity">
    <text evidence="1">Belongs to the bactofilin family.</text>
</comment>
<dbReference type="EMBL" id="FXAZ01000002">
    <property type="protein sequence ID" value="SMG37386.1"/>
    <property type="molecule type" value="Genomic_DNA"/>
</dbReference>
<reference evidence="3 4" key="1">
    <citation type="submission" date="2017-04" db="EMBL/GenBank/DDBJ databases">
        <authorList>
            <person name="Afonso C.L."/>
            <person name="Miller P.J."/>
            <person name="Scott M.A."/>
            <person name="Spackman E."/>
            <person name="Goraichik I."/>
            <person name="Dimitrov K.M."/>
            <person name="Suarez D.L."/>
            <person name="Swayne D.E."/>
        </authorList>
    </citation>
    <scope>NUCLEOTIDE SEQUENCE [LARGE SCALE GENOMIC DNA]</scope>
    <source>
        <strain evidence="3 4">11</strain>
    </source>
</reference>
<dbReference type="AlphaFoldDB" id="A0A1X7K8N0"/>
<name>A0A1X7K8N0_9BACL</name>
<organism evidence="3 4">
    <name type="scientific">Paenibacillus aquistagni</name>
    <dbReference type="NCBI Taxonomy" id="1852522"/>
    <lineage>
        <taxon>Bacteria</taxon>
        <taxon>Bacillati</taxon>
        <taxon>Bacillota</taxon>
        <taxon>Bacilli</taxon>
        <taxon>Bacillales</taxon>
        <taxon>Paenibacillaceae</taxon>
        <taxon>Paenibacillus</taxon>
    </lineage>
</organism>
<dbReference type="InterPro" id="IPR007607">
    <property type="entry name" value="BacA/B"/>
</dbReference>
<gene>
    <name evidence="3" type="ORF">SAMN06295960_2214</name>
</gene>
<dbReference type="OrthoDB" id="9789407at2"/>
<accession>A0A1X7K8N0</accession>
<dbReference type="RefSeq" id="WP_085494401.1">
    <property type="nucleotide sequence ID" value="NZ_FXAZ01000002.1"/>
</dbReference>
<keyword evidence="4" id="KW-1185">Reference proteome</keyword>
<feature type="region of interest" description="Disordered" evidence="2">
    <location>
        <begin position="110"/>
        <end position="144"/>
    </location>
</feature>
<dbReference type="Proteomes" id="UP000193834">
    <property type="component" value="Unassembled WGS sequence"/>
</dbReference>
<evidence type="ECO:0000313" key="4">
    <source>
        <dbReference type="Proteomes" id="UP000193834"/>
    </source>
</evidence>
<sequence>MMKKSKHHSKARPNDSLISYGTQVEGSLMVPSNLRIDGSFHGEITCEGTIVIGDQGEVHAKLTARDVIISGEMNGEIKCEGKLTITSTGMLNGNCESQWLVIQEGGCLNGNSLTERKEQPSRQASQASTAAEHEANTHREKQAG</sequence>
<dbReference type="Pfam" id="PF04519">
    <property type="entry name" value="Bactofilin"/>
    <property type="match status" value="1"/>
</dbReference>
<evidence type="ECO:0000256" key="1">
    <source>
        <dbReference type="ARBA" id="ARBA00044755"/>
    </source>
</evidence>
<dbReference type="PANTHER" id="PTHR35024:SF4">
    <property type="entry name" value="POLYMER-FORMING CYTOSKELETAL PROTEIN"/>
    <property type="match status" value="1"/>
</dbReference>
<dbReference type="STRING" id="1852522.SAMN06295960_2214"/>
<evidence type="ECO:0000313" key="3">
    <source>
        <dbReference type="EMBL" id="SMG37386.1"/>
    </source>
</evidence>
<feature type="compositionally biased region" description="Basic and acidic residues" evidence="2">
    <location>
        <begin position="131"/>
        <end position="144"/>
    </location>
</feature>
<dbReference type="PANTHER" id="PTHR35024">
    <property type="entry name" value="HYPOTHETICAL CYTOSOLIC PROTEIN"/>
    <property type="match status" value="1"/>
</dbReference>
<protein>
    <submittedName>
        <fullName evidence="3">Protein CcmA, bactofilin family</fullName>
    </submittedName>
</protein>
<proteinExistence type="inferred from homology"/>
<evidence type="ECO:0000256" key="2">
    <source>
        <dbReference type="SAM" id="MobiDB-lite"/>
    </source>
</evidence>